<evidence type="ECO:0000313" key="1">
    <source>
        <dbReference type="EMBL" id="KAJ4345665.1"/>
    </source>
</evidence>
<evidence type="ECO:0000313" key="2">
    <source>
        <dbReference type="Proteomes" id="UP001140513"/>
    </source>
</evidence>
<gene>
    <name evidence="1" type="ORF">N0V89_011800</name>
</gene>
<organism evidence="1 2">
    <name type="scientific">Didymosphaeria variabile</name>
    <dbReference type="NCBI Taxonomy" id="1932322"/>
    <lineage>
        <taxon>Eukaryota</taxon>
        <taxon>Fungi</taxon>
        <taxon>Dikarya</taxon>
        <taxon>Ascomycota</taxon>
        <taxon>Pezizomycotina</taxon>
        <taxon>Dothideomycetes</taxon>
        <taxon>Pleosporomycetidae</taxon>
        <taxon>Pleosporales</taxon>
        <taxon>Massarineae</taxon>
        <taxon>Didymosphaeriaceae</taxon>
        <taxon>Didymosphaeria</taxon>
    </lineage>
</organism>
<reference evidence="1" key="1">
    <citation type="submission" date="2022-10" db="EMBL/GenBank/DDBJ databases">
        <title>Tapping the CABI collections for fungal endophytes: first genome assemblies for Collariella, Neodidymelliopsis, Ascochyta clinopodiicola, Didymella pomorum, Didymosphaeria variabile, Neocosmospora piperis and Neocucurbitaria cava.</title>
        <authorList>
            <person name="Hill R."/>
        </authorList>
    </citation>
    <scope>NUCLEOTIDE SEQUENCE</scope>
    <source>
        <strain evidence="1">IMI 356815</strain>
    </source>
</reference>
<name>A0A9W8XAE6_9PLEO</name>
<dbReference type="GeneID" id="80915330"/>
<proteinExistence type="predicted"/>
<dbReference type="Proteomes" id="UP001140513">
    <property type="component" value="Unassembled WGS sequence"/>
</dbReference>
<protein>
    <submittedName>
        <fullName evidence="1">Uncharacterized protein</fullName>
    </submittedName>
</protein>
<accession>A0A9W8XAE6</accession>
<dbReference type="EMBL" id="JAPEUX010000009">
    <property type="protein sequence ID" value="KAJ4345665.1"/>
    <property type="molecule type" value="Genomic_DNA"/>
</dbReference>
<sequence>MSHHDLFDLLADEATIAALHQEGVSVDEVQKQNIKRLYNHHVRPTPPTLATRFQRMDKLSVPDVWKGYVARHGADPTQLLGASGAQEKEAPTSASALYARALALARMESQRQQGCALKNFHYLFFYDLIRHLFPKAKHTQKGLGPVLIARLEHISTPLKQPLSKALTSDWSARAVVDWYDMGFAVNILASKFGAGSLFVLEKQLSENLCASYPRRDPFTRRW</sequence>
<dbReference type="RefSeq" id="XP_056065829.1">
    <property type="nucleotide sequence ID" value="XM_056220526.1"/>
</dbReference>
<keyword evidence="2" id="KW-1185">Reference proteome</keyword>
<dbReference type="AlphaFoldDB" id="A0A9W8XAE6"/>
<comment type="caution">
    <text evidence="1">The sequence shown here is derived from an EMBL/GenBank/DDBJ whole genome shotgun (WGS) entry which is preliminary data.</text>
</comment>